<reference evidence="1 2" key="1">
    <citation type="journal article" date="2015" name="Genome Announc.">
        <title>Expanding the biotechnology potential of lactobacilli through comparative genomics of 213 strains and associated genera.</title>
        <authorList>
            <person name="Sun Z."/>
            <person name="Harris H.M."/>
            <person name="McCann A."/>
            <person name="Guo C."/>
            <person name="Argimon S."/>
            <person name="Zhang W."/>
            <person name="Yang X."/>
            <person name="Jeffery I.B."/>
            <person name="Cooney J.C."/>
            <person name="Kagawa T.F."/>
            <person name="Liu W."/>
            <person name="Song Y."/>
            <person name="Salvetti E."/>
            <person name="Wrobel A."/>
            <person name="Rasinkangas P."/>
            <person name="Parkhill J."/>
            <person name="Rea M.C."/>
            <person name="O'Sullivan O."/>
            <person name="Ritari J."/>
            <person name="Douillard F.P."/>
            <person name="Paul Ross R."/>
            <person name="Yang R."/>
            <person name="Briner A.E."/>
            <person name="Felis G.E."/>
            <person name="de Vos W.M."/>
            <person name="Barrangou R."/>
            <person name="Klaenhammer T.R."/>
            <person name="Caufield P.W."/>
            <person name="Cui Y."/>
            <person name="Zhang H."/>
            <person name="O'Toole P.W."/>
        </authorList>
    </citation>
    <scope>NUCLEOTIDE SEQUENCE [LARGE SCALE GENOMIC DNA]</scope>
    <source>
        <strain evidence="1 2">DSM 5661</strain>
    </source>
</reference>
<dbReference type="PATRIC" id="fig|1423754.3.peg.217"/>
<proteinExistence type="predicted"/>
<dbReference type="RefSeq" id="WP_025080578.1">
    <property type="nucleotide sequence ID" value="NZ_AZGI01000011.1"/>
</dbReference>
<dbReference type="Proteomes" id="UP000051223">
    <property type="component" value="Unassembled WGS sequence"/>
</dbReference>
<evidence type="ECO:0000313" key="2">
    <source>
        <dbReference type="Proteomes" id="UP000051223"/>
    </source>
</evidence>
<dbReference type="OrthoDB" id="2315504at2"/>
<dbReference type="STRING" id="1423754.FC39_GL000206"/>
<keyword evidence="2" id="KW-1185">Reference proteome</keyword>
<dbReference type="InterPro" id="IPR016888">
    <property type="entry name" value="UCP028498"/>
</dbReference>
<protein>
    <recommendedName>
        <fullName evidence="3">DUF2255 family protein</fullName>
    </recommendedName>
</protein>
<evidence type="ECO:0000313" key="1">
    <source>
        <dbReference type="EMBL" id="KRM40722.1"/>
    </source>
</evidence>
<dbReference type="eggNOG" id="COG4334">
    <property type="taxonomic scope" value="Bacteria"/>
</dbReference>
<evidence type="ECO:0008006" key="3">
    <source>
        <dbReference type="Google" id="ProtNLM"/>
    </source>
</evidence>
<gene>
    <name evidence="1" type="ORF">FC39_GL000206</name>
</gene>
<organism evidence="1 2">
    <name type="scientific">Lactobacillus hamsteri DSM 5661 = JCM 6256</name>
    <dbReference type="NCBI Taxonomy" id="1423754"/>
    <lineage>
        <taxon>Bacteria</taxon>
        <taxon>Bacillati</taxon>
        <taxon>Bacillota</taxon>
        <taxon>Bacilli</taxon>
        <taxon>Lactobacillales</taxon>
        <taxon>Lactobacillaceae</taxon>
        <taxon>Lactobacillus</taxon>
    </lineage>
</organism>
<sequence>MKNWTKDVLDKLNEVTTVQNHPNDDKGNSFQDYPIWVVTDNDKVYLRAGKGKESKWYKSGLKNGGAIELDGQNYEVEYVAVDDPAEIKSVTDAYEKKYHGQYPIDMMVSDKCAEATVELRLK</sequence>
<name>A0A0R1YEE5_9LACO</name>
<dbReference type="AlphaFoldDB" id="A0A0R1YEE5"/>
<accession>A0A0R1YEE5</accession>
<dbReference type="EMBL" id="AZGI01000011">
    <property type="protein sequence ID" value="KRM40722.1"/>
    <property type="molecule type" value="Genomic_DNA"/>
</dbReference>
<comment type="caution">
    <text evidence="1">The sequence shown here is derived from an EMBL/GenBank/DDBJ whole genome shotgun (WGS) entry which is preliminary data.</text>
</comment>
<dbReference type="Pfam" id="PF10012">
    <property type="entry name" value="DUF2255"/>
    <property type="match status" value="1"/>
</dbReference>